<accession>A0ACB8SS63</accession>
<keyword evidence="2" id="KW-1185">Reference proteome</keyword>
<sequence length="106" mass="12047">MRFFAPVVLSFFLALAAQAAPVVEDKREVVDAIAMRNAGWNKIPAFKREPEPGSKKLPDMKREPEPGSKKLPDMKREPEPGSKKLPDMKREPVKESEDAWRNLSPY</sequence>
<dbReference type="Proteomes" id="UP000814140">
    <property type="component" value="Unassembled WGS sequence"/>
</dbReference>
<gene>
    <name evidence="1" type="ORF">BV25DRAFT_1918579</name>
</gene>
<evidence type="ECO:0000313" key="1">
    <source>
        <dbReference type="EMBL" id="KAI0059344.1"/>
    </source>
</evidence>
<comment type="caution">
    <text evidence="1">The sequence shown here is derived from an EMBL/GenBank/DDBJ whole genome shotgun (WGS) entry which is preliminary data.</text>
</comment>
<evidence type="ECO:0000313" key="2">
    <source>
        <dbReference type="Proteomes" id="UP000814140"/>
    </source>
</evidence>
<protein>
    <submittedName>
        <fullName evidence="1">Uncharacterized protein</fullName>
    </submittedName>
</protein>
<name>A0ACB8SS63_9AGAM</name>
<reference evidence="1" key="2">
    <citation type="journal article" date="2022" name="New Phytol.">
        <title>Evolutionary transition to the ectomycorrhizal habit in the genomes of a hyperdiverse lineage of mushroom-forming fungi.</title>
        <authorList>
            <person name="Looney B."/>
            <person name="Miyauchi S."/>
            <person name="Morin E."/>
            <person name="Drula E."/>
            <person name="Courty P.E."/>
            <person name="Kohler A."/>
            <person name="Kuo A."/>
            <person name="LaButti K."/>
            <person name="Pangilinan J."/>
            <person name="Lipzen A."/>
            <person name="Riley R."/>
            <person name="Andreopoulos W."/>
            <person name="He G."/>
            <person name="Johnson J."/>
            <person name="Nolan M."/>
            <person name="Tritt A."/>
            <person name="Barry K.W."/>
            <person name="Grigoriev I.V."/>
            <person name="Nagy L.G."/>
            <person name="Hibbett D."/>
            <person name="Henrissat B."/>
            <person name="Matheny P.B."/>
            <person name="Labbe J."/>
            <person name="Martin F.M."/>
        </authorList>
    </citation>
    <scope>NUCLEOTIDE SEQUENCE</scope>
    <source>
        <strain evidence="1">HHB10654</strain>
    </source>
</reference>
<proteinExistence type="predicted"/>
<dbReference type="EMBL" id="MU277227">
    <property type="protein sequence ID" value="KAI0059344.1"/>
    <property type="molecule type" value="Genomic_DNA"/>
</dbReference>
<organism evidence="1 2">
    <name type="scientific">Artomyces pyxidatus</name>
    <dbReference type="NCBI Taxonomy" id="48021"/>
    <lineage>
        <taxon>Eukaryota</taxon>
        <taxon>Fungi</taxon>
        <taxon>Dikarya</taxon>
        <taxon>Basidiomycota</taxon>
        <taxon>Agaricomycotina</taxon>
        <taxon>Agaricomycetes</taxon>
        <taxon>Russulales</taxon>
        <taxon>Auriscalpiaceae</taxon>
        <taxon>Artomyces</taxon>
    </lineage>
</organism>
<reference evidence="1" key="1">
    <citation type="submission" date="2021-03" db="EMBL/GenBank/DDBJ databases">
        <authorList>
            <consortium name="DOE Joint Genome Institute"/>
            <person name="Ahrendt S."/>
            <person name="Looney B.P."/>
            <person name="Miyauchi S."/>
            <person name="Morin E."/>
            <person name="Drula E."/>
            <person name="Courty P.E."/>
            <person name="Chicoki N."/>
            <person name="Fauchery L."/>
            <person name="Kohler A."/>
            <person name="Kuo A."/>
            <person name="Labutti K."/>
            <person name="Pangilinan J."/>
            <person name="Lipzen A."/>
            <person name="Riley R."/>
            <person name="Andreopoulos W."/>
            <person name="He G."/>
            <person name="Johnson J."/>
            <person name="Barry K.W."/>
            <person name="Grigoriev I.V."/>
            <person name="Nagy L."/>
            <person name="Hibbett D."/>
            <person name="Henrissat B."/>
            <person name="Matheny P.B."/>
            <person name="Labbe J."/>
            <person name="Martin F."/>
        </authorList>
    </citation>
    <scope>NUCLEOTIDE SEQUENCE</scope>
    <source>
        <strain evidence="1">HHB10654</strain>
    </source>
</reference>